<proteinExistence type="predicted"/>
<dbReference type="GeneID" id="120267568"/>
<evidence type="ECO:0000256" key="1">
    <source>
        <dbReference type="SAM" id="Coils"/>
    </source>
</evidence>
<evidence type="ECO:0000313" key="3">
    <source>
        <dbReference type="Proteomes" id="UP001515500"/>
    </source>
</evidence>
<protein>
    <submittedName>
        <fullName evidence="4">Uncharacterized protein LOC120267568</fullName>
    </submittedName>
</protein>
<feature type="coiled-coil region" evidence="1">
    <location>
        <begin position="51"/>
        <end position="113"/>
    </location>
</feature>
<sequence>MDEAEKMASLKKAYADVILNMAQESAARIMVSERRALGFQRSLFAAKDEAVSTLLRLKSVLESKIKEAEKQSLGQIRRIQELESQLNEAEDTIDSLRTELKSTHDKLEKMKNLTGSSEVENMNTISCEDNSQEREISSHSALCYPPGSEQISTDKEDANLSPPAVNGHCIVLGNMIKAEEMGAENEFFSKPDLASMIMRSTEPELFRNGCTQRIRALEQNLLTATMPLEKTDNQSDFNCKLIEPENAKPERAYPVDTTEKGKSVTVPKELAEFKEVDQSKSRQVVHFSRRVSSGKQGKVNHVKPTHRSDTEKISIVDEVSGCVKSPFQVVSEEPEKISSAPVSLVISKCSKRSKTRKVQLKASLRNEKRGILKNDKQRITRQGFKEQSHLDLDNQTLGNPSYEFGGKHGRAVGDPLLLTPEKEDISGDQNFESQKPHMDNSILNTPEKEIADDVDISACSSKQEKNGTPSLNSIVKEENTCESSGAPQQAGNDKFLKYTFRRKRKRGSSNSKIEDIFPGTTDATKRRAEDKQDILVESQKPSLMVESTRDSRRMAQVARQLISLSEKRW</sequence>
<dbReference type="AlphaFoldDB" id="A0AB40BUQ1"/>
<dbReference type="RefSeq" id="XP_039131181.1">
    <property type="nucleotide sequence ID" value="XM_039275247.1"/>
</dbReference>
<organism evidence="3 4">
    <name type="scientific">Dioscorea cayennensis subsp. rotundata</name>
    <name type="common">White Guinea yam</name>
    <name type="synonym">Dioscorea rotundata</name>
    <dbReference type="NCBI Taxonomy" id="55577"/>
    <lineage>
        <taxon>Eukaryota</taxon>
        <taxon>Viridiplantae</taxon>
        <taxon>Streptophyta</taxon>
        <taxon>Embryophyta</taxon>
        <taxon>Tracheophyta</taxon>
        <taxon>Spermatophyta</taxon>
        <taxon>Magnoliopsida</taxon>
        <taxon>Liliopsida</taxon>
        <taxon>Dioscoreales</taxon>
        <taxon>Dioscoreaceae</taxon>
        <taxon>Dioscorea</taxon>
    </lineage>
</organism>
<feature type="region of interest" description="Disordered" evidence="2">
    <location>
        <begin position="501"/>
        <end position="531"/>
    </location>
</feature>
<name>A0AB40BUQ1_DIOCR</name>
<dbReference type="Proteomes" id="UP001515500">
    <property type="component" value="Chromosome 8"/>
</dbReference>
<gene>
    <name evidence="4" type="primary">LOC120267568</name>
</gene>
<keyword evidence="3" id="KW-1185">Reference proteome</keyword>
<keyword evidence="1" id="KW-0175">Coiled coil</keyword>
<dbReference type="PANTHER" id="PTHR34778">
    <property type="entry name" value="OS02G0580700 PROTEIN"/>
    <property type="match status" value="1"/>
</dbReference>
<reference evidence="4" key="1">
    <citation type="submission" date="2025-08" db="UniProtKB">
        <authorList>
            <consortium name="RefSeq"/>
        </authorList>
    </citation>
    <scope>IDENTIFICATION</scope>
</reference>
<evidence type="ECO:0000313" key="4">
    <source>
        <dbReference type="RefSeq" id="XP_039131181.1"/>
    </source>
</evidence>
<dbReference type="PANTHER" id="PTHR34778:SF2">
    <property type="entry name" value="OS02G0580700 PROTEIN"/>
    <property type="match status" value="1"/>
</dbReference>
<accession>A0AB40BUQ1</accession>
<evidence type="ECO:0000256" key="2">
    <source>
        <dbReference type="SAM" id="MobiDB-lite"/>
    </source>
</evidence>